<comment type="caution">
    <text evidence="1">The sequence shown here is derived from an EMBL/GenBank/DDBJ whole genome shotgun (WGS) entry which is preliminary data.</text>
</comment>
<evidence type="ECO:0000313" key="2">
    <source>
        <dbReference type="Proteomes" id="UP000571554"/>
    </source>
</evidence>
<dbReference type="AlphaFoldDB" id="A0A7W9WTH1"/>
<evidence type="ECO:0000313" key="1">
    <source>
        <dbReference type="EMBL" id="MBB6103332.1"/>
    </source>
</evidence>
<reference evidence="1 2" key="1">
    <citation type="submission" date="2020-08" db="EMBL/GenBank/DDBJ databases">
        <title>Above-ground endophytic microbial communities from plants in different locations in the United States.</title>
        <authorList>
            <person name="Frank C."/>
        </authorList>
    </citation>
    <scope>NUCLEOTIDE SEQUENCE [LARGE SCALE GENOMIC DNA]</scope>
    <source>
        <strain evidence="1 2">WP4_2_2</strain>
    </source>
</reference>
<proteinExistence type="predicted"/>
<organism evidence="1 2">
    <name type="scientific">Paraburkholderia bannensis</name>
    <dbReference type="NCBI Taxonomy" id="765414"/>
    <lineage>
        <taxon>Bacteria</taxon>
        <taxon>Pseudomonadati</taxon>
        <taxon>Pseudomonadota</taxon>
        <taxon>Betaproteobacteria</taxon>
        <taxon>Burkholderiales</taxon>
        <taxon>Burkholderiaceae</taxon>
        <taxon>Paraburkholderia</taxon>
    </lineage>
</organism>
<keyword evidence="2" id="KW-1185">Reference proteome</keyword>
<dbReference type="EMBL" id="JACHBW010000008">
    <property type="protein sequence ID" value="MBB6103332.1"/>
    <property type="molecule type" value="Genomic_DNA"/>
</dbReference>
<protein>
    <submittedName>
        <fullName evidence="1">Uncharacterized protein</fullName>
    </submittedName>
</protein>
<sequence>MGSRATSDRPENPVLLQGLLIERIGVGLLLPRRAG</sequence>
<dbReference type="Proteomes" id="UP000571554">
    <property type="component" value="Unassembled WGS sequence"/>
</dbReference>
<name>A0A7W9WTH1_9BURK</name>
<gene>
    <name evidence="1" type="ORF">F4827_003187</name>
</gene>
<accession>A0A7W9WTH1</accession>